<evidence type="ECO:0000256" key="1">
    <source>
        <dbReference type="ARBA" id="ARBA00022801"/>
    </source>
</evidence>
<dbReference type="EMBL" id="HBHP01006301">
    <property type="protein sequence ID" value="CAD9751856.1"/>
    <property type="molecule type" value="Transcribed_RNA"/>
</dbReference>
<evidence type="ECO:0000313" key="3">
    <source>
        <dbReference type="EMBL" id="CAD9751856.1"/>
    </source>
</evidence>
<dbReference type="CDD" id="cd18886">
    <property type="entry name" value="NUDIX_MutT_Nudt1"/>
    <property type="match status" value="1"/>
</dbReference>
<dbReference type="PANTHER" id="PTHR21340">
    <property type="entry name" value="DIADENOSINE 5,5-P1,P4-TETRAPHOSPHATE PYROPHOSPHOHYDROLASE MUTT"/>
    <property type="match status" value="1"/>
</dbReference>
<dbReference type="InterPro" id="IPR020084">
    <property type="entry name" value="NUDIX_hydrolase_CS"/>
</dbReference>
<reference evidence="3" key="1">
    <citation type="submission" date="2021-01" db="EMBL/GenBank/DDBJ databases">
        <authorList>
            <person name="Corre E."/>
            <person name="Pelletier E."/>
            <person name="Niang G."/>
            <person name="Scheremetjew M."/>
            <person name="Finn R."/>
            <person name="Kale V."/>
            <person name="Holt S."/>
            <person name="Cochrane G."/>
            <person name="Meng A."/>
            <person name="Brown T."/>
            <person name="Cohen L."/>
        </authorList>
    </citation>
    <scope>NUCLEOTIDE SEQUENCE</scope>
    <source>
        <strain evidence="3">CCMP622</strain>
    </source>
</reference>
<evidence type="ECO:0000259" key="2">
    <source>
        <dbReference type="PROSITE" id="PS51462"/>
    </source>
</evidence>
<feature type="domain" description="Nudix hydrolase" evidence="2">
    <location>
        <begin position="31"/>
        <end position="159"/>
    </location>
</feature>
<accession>A0A7S2TIF8</accession>
<keyword evidence="1" id="KW-0378">Hydrolase</keyword>
<dbReference type="PROSITE" id="PS51462">
    <property type="entry name" value="NUDIX"/>
    <property type="match status" value="1"/>
</dbReference>
<dbReference type="GO" id="GO:0006754">
    <property type="term" value="P:ATP biosynthetic process"/>
    <property type="evidence" value="ECO:0007669"/>
    <property type="project" value="TreeGrafter"/>
</dbReference>
<dbReference type="GO" id="GO:0006167">
    <property type="term" value="P:AMP biosynthetic process"/>
    <property type="evidence" value="ECO:0007669"/>
    <property type="project" value="TreeGrafter"/>
</dbReference>
<dbReference type="AlphaFoldDB" id="A0A7S2TIF8"/>
<dbReference type="InterPro" id="IPR051325">
    <property type="entry name" value="Nudix_hydrolase_domain"/>
</dbReference>
<gene>
    <name evidence="3" type="ORF">LSP00402_LOCUS3903</name>
</gene>
<dbReference type="PROSITE" id="PS00893">
    <property type="entry name" value="NUDIX_BOX"/>
    <property type="match status" value="1"/>
</dbReference>
<dbReference type="InterPro" id="IPR000086">
    <property type="entry name" value="NUDIX_hydrolase_dom"/>
</dbReference>
<dbReference type="GO" id="GO:0004081">
    <property type="term" value="F:bis(5'-nucleosyl)-tetraphosphatase (asymmetrical) activity"/>
    <property type="evidence" value="ECO:0007669"/>
    <property type="project" value="TreeGrafter"/>
</dbReference>
<organism evidence="3">
    <name type="scientific">Lotharella oceanica</name>
    <dbReference type="NCBI Taxonomy" id="641309"/>
    <lineage>
        <taxon>Eukaryota</taxon>
        <taxon>Sar</taxon>
        <taxon>Rhizaria</taxon>
        <taxon>Cercozoa</taxon>
        <taxon>Chlorarachniophyceae</taxon>
        <taxon>Lotharella</taxon>
    </lineage>
</organism>
<dbReference type="Gene3D" id="3.90.79.10">
    <property type="entry name" value="Nucleoside Triphosphate Pyrophosphohydrolase"/>
    <property type="match status" value="1"/>
</dbReference>
<dbReference type="SUPFAM" id="SSF55811">
    <property type="entry name" value="Nudix"/>
    <property type="match status" value="1"/>
</dbReference>
<protein>
    <recommendedName>
        <fullName evidence="2">Nudix hydrolase domain-containing protein</fullName>
    </recommendedName>
</protein>
<dbReference type="InterPro" id="IPR015797">
    <property type="entry name" value="NUDIX_hydrolase-like_dom_sf"/>
</dbReference>
<name>A0A7S2TIF8_9EUKA</name>
<proteinExistence type="predicted"/>
<dbReference type="Pfam" id="PF00293">
    <property type="entry name" value="NUDIX"/>
    <property type="match status" value="1"/>
</dbReference>
<sequence>MMASRSLLKPRRWWASFSGINTPGNSNATSLKRAAVMVLLRHGDRFLLLQRANEPNRGLFVPVGGKVDPHEDPRSTAVRETKEETGIDLDAARIRYAGSLVETSPVAYNWWLAVYLADIDLVDPPPACNEGNLEWVHVEDLHRIAKPPSNEAIYDYVLRGQPFAFNAVYDASLTLVSMDDEISGEAVL</sequence>
<dbReference type="PANTHER" id="PTHR21340:SF0">
    <property type="entry name" value="BIS(5'-NUCLEOSYL)-TETRAPHOSPHATASE [ASYMMETRICAL]"/>
    <property type="match status" value="1"/>
</dbReference>